<dbReference type="Pfam" id="PF12412">
    <property type="entry name" value="DUF3667"/>
    <property type="match status" value="1"/>
</dbReference>
<dbReference type="RefSeq" id="WP_051575901.1">
    <property type="nucleotide sequence ID" value="NZ_AQRA01000007.1"/>
</dbReference>
<keyword evidence="1" id="KW-0812">Transmembrane</keyword>
<dbReference type="AlphaFoldDB" id="A0A023BRT8"/>
<organism evidence="2 3">
    <name type="scientific">Aquimarina atlantica</name>
    <dbReference type="NCBI Taxonomy" id="1317122"/>
    <lineage>
        <taxon>Bacteria</taxon>
        <taxon>Pseudomonadati</taxon>
        <taxon>Bacteroidota</taxon>
        <taxon>Flavobacteriia</taxon>
        <taxon>Flavobacteriales</taxon>
        <taxon>Flavobacteriaceae</taxon>
        <taxon>Aquimarina</taxon>
    </lineage>
</organism>
<dbReference type="Proteomes" id="UP000023541">
    <property type="component" value="Unassembled WGS sequence"/>
</dbReference>
<sequence>MNNLINITNCKNCGQQIESHNFCPDCGAKKITKRITFKNLISEFVDRFLNLDNSFIKTFTHLFTKPEEVIDGYIHGLRKRYVNAFGYFAITITITGFYSFIVKDRLKEIMQFDDNFTAQQAEIQSSIFDTTTQYQSMLSFLMIPLLAMLSRLVFLNYKKYNLTEHFVIYLYGYSHIVGVMTFVLLPLTFMVDSFMIVGLIQFPVYIVYMAYVLKRLYQISLKKILIKTLLFLIYGGILYIIIGLVIFLLLVLSGKVEIPTK</sequence>
<name>A0A023BRT8_9FLAO</name>
<dbReference type="EMBL" id="AQRA01000007">
    <property type="protein sequence ID" value="EZH72684.1"/>
    <property type="molecule type" value="Genomic_DNA"/>
</dbReference>
<dbReference type="OrthoDB" id="1143019at2"/>
<dbReference type="STRING" id="1317122.ATO12_21335"/>
<keyword evidence="1" id="KW-0472">Membrane</keyword>
<accession>A0A023BRT8</accession>
<dbReference type="InterPro" id="IPR022134">
    <property type="entry name" value="DUF3667"/>
</dbReference>
<keyword evidence="3" id="KW-1185">Reference proteome</keyword>
<protein>
    <recommendedName>
        <fullName evidence="4">DUF3667 domain-containing protein</fullName>
    </recommendedName>
</protein>
<evidence type="ECO:0000313" key="2">
    <source>
        <dbReference type="EMBL" id="EZH72684.1"/>
    </source>
</evidence>
<feature type="transmembrane region" description="Helical" evidence="1">
    <location>
        <begin position="225"/>
        <end position="252"/>
    </location>
</feature>
<gene>
    <name evidence="2" type="ORF">ATO12_21335</name>
</gene>
<feature type="transmembrane region" description="Helical" evidence="1">
    <location>
        <begin position="81"/>
        <end position="101"/>
    </location>
</feature>
<keyword evidence="1" id="KW-1133">Transmembrane helix</keyword>
<evidence type="ECO:0000313" key="3">
    <source>
        <dbReference type="Proteomes" id="UP000023541"/>
    </source>
</evidence>
<feature type="transmembrane region" description="Helical" evidence="1">
    <location>
        <begin position="166"/>
        <end position="187"/>
    </location>
</feature>
<reference evidence="2 3" key="1">
    <citation type="submission" date="2014-04" db="EMBL/GenBank/DDBJ databases">
        <title>Aquimarina sp. 22II-S11-z7 Genome Sequencing.</title>
        <authorList>
            <person name="Lai Q."/>
        </authorList>
    </citation>
    <scope>NUCLEOTIDE SEQUENCE [LARGE SCALE GENOMIC DNA]</scope>
    <source>
        <strain evidence="2 3">22II-S11-z7</strain>
    </source>
</reference>
<evidence type="ECO:0008006" key="4">
    <source>
        <dbReference type="Google" id="ProtNLM"/>
    </source>
</evidence>
<comment type="caution">
    <text evidence="2">The sequence shown here is derived from an EMBL/GenBank/DDBJ whole genome shotgun (WGS) entry which is preliminary data.</text>
</comment>
<dbReference type="eggNOG" id="ENOG502ZVIG">
    <property type="taxonomic scope" value="Bacteria"/>
</dbReference>
<feature type="transmembrane region" description="Helical" evidence="1">
    <location>
        <begin position="193"/>
        <end position="213"/>
    </location>
</feature>
<evidence type="ECO:0000256" key="1">
    <source>
        <dbReference type="SAM" id="Phobius"/>
    </source>
</evidence>
<proteinExistence type="predicted"/>
<feature type="transmembrane region" description="Helical" evidence="1">
    <location>
        <begin position="134"/>
        <end position="154"/>
    </location>
</feature>